<comment type="subunit">
    <text evidence="9">Component of the Mediator complex.</text>
</comment>
<evidence type="ECO:0000256" key="3">
    <source>
        <dbReference type="ARBA" id="ARBA00019619"/>
    </source>
</evidence>
<sequence>MISEVTDNIFSLKQILSTYCLHVYKELGESLKVLQSNQDDHSKKKRFLEVLVTIRENFVRLFVLSKWAKNADDIYKLIKLFAHLRGLIFEIGGVAHGMKFMGLSLIDAKLPNPDLRTAIEVVLKGRPQLKTYGFLRSKKLSSVLILKTIKEVDVILASRISMARDLPFLLRNYKIANGRITFHVSNFFETSLSIGDENENQLYMVYFHFNFGSLDNKLMTMTTHLDESTQNLLFKKANRALRVDFVPVEQTNEHDLETNAPRHRSLTESLQRLCRLLCKFSVGYKLYLLYRQLVNLKVNIWKSDLSPIYYPDKNKIVLTYWNQRNLRKPTIEISVNDNDTLSFDWFKGGVLQKTDGIKLADKAGTISMENLLMQITYKHVKQIIDHIVLQFDELLLDRSKVITYYTNDSIVLSLTPTKSTIYSIDPLSGLGYFTNPSSNKMVEIEDLINIDPQSTTRNLLRIKLETQLYELSYTMNSTGWISNDIVTLSTTEMKRLSINTKLFNLKNSSFNDSSLLLYKLNFYKRKQWPGGWFLIVGVNGFSSKIQWWLSYIKSVMGQWSIQWFEEIHVSVSDYDYSTLLDLSNMTTEKLASNLLMEELRNNYDAKVFVVDNKDHDRVLLSLSSEIKKLLPAKGPMLVFDNYSLTAIPSCESTILIFLDVSTADVLKLFVFGKLTNLPSHRMFESLTENYRTANFATFPSKGDCLFFRTYQEISFPVHSSSLMSTNLLGDSLHLIHQFTEMINLLSLTDQQAAIKALDVTLAKVIFEVGNEVYGKEHVSFVREGDSVSLILSKTSPHRFCLPQMESMIQNRTKALPLSSKINHLINYMQVTFSLVNFMNHLEKDLPGEVESHLQWTRFMYDINWFSLIYWSNAFQKPGKNQNSKLKRKVTLNIQIKNWTTVPTLVKTFINVNKEDLDSRSLESLEKIFKGENENFNSKVKGYKPTFLNVGIACSINSAHHILQELHHHIISELSPPNIS</sequence>
<evidence type="ECO:0000313" key="12">
    <source>
        <dbReference type="Proteomes" id="UP000094565"/>
    </source>
</evidence>
<keyword evidence="5 9" id="KW-0010">Activator</keyword>
<proteinExistence type="inferred from homology"/>
<evidence type="ECO:0000256" key="2">
    <source>
        <dbReference type="ARBA" id="ARBA00007813"/>
    </source>
</evidence>
<reference evidence="11 12" key="1">
    <citation type="submission" date="2016-02" db="EMBL/GenBank/DDBJ databases">
        <title>Comparative genomic and transcriptomic foundation for Pichia pastoris.</title>
        <authorList>
            <person name="Love K.R."/>
            <person name="Shah K.A."/>
            <person name="Whittaker C.A."/>
            <person name="Wu J."/>
            <person name="Bartlett M.C."/>
            <person name="Ma D."/>
            <person name="Leeson R.L."/>
            <person name="Priest M."/>
            <person name="Young S.K."/>
            <person name="Love J.C."/>
        </authorList>
    </citation>
    <scope>NUCLEOTIDE SEQUENCE [LARGE SCALE GENOMIC DNA]</scope>
    <source>
        <strain evidence="11 12">ATCC 28485</strain>
    </source>
</reference>
<gene>
    <name evidence="11" type="ORF">ATY40_BA7502344</name>
</gene>
<comment type="function">
    <text evidence="9">Component of the Mediator complex, a coactivator involved in the regulated transcription of nearly all RNA polymerase II-dependent genes. Mediator functions as a bridge to convey information from gene-specific regulatory proteins to the basal RNA polymerase II transcription machinery. Mediator is recruited to promoters by direct interactions with regulatory proteins and serves as a scaffold for the assembly of a functional preinitiation complex with RNA polymerase II and the general transcription factors.</text>
</comment>
<evidence type="ECO:0000256" key="4">
    <source>
        <dbReference type="ARBA" id="ARBA00023015"/>
    </source>
</evidence>
<dbReference type="OrthoDB" id="205099at2759"/>
<keyword evidence="6 9" id="KW-0804">Transcription</keyword>
<accession>A0A1B2JDB1</accession>
<dbReference type="GO" id="GO:0003712">
    <property type="term" value="F:transcription coregulator activity"/>
    <property type="evidence" value="ECO:0007669"/>
    <property type="project" value="UniProtKB-UniRule"/>
</dbReference>
<keyword evidence="12" id="KW-1185">Reference proteome</keyword>
<evidence type="ECO:0000256" key="5">
    <source>
        <dbReference type="ARBA" id="ARBA00023159"/>
    </source>
</evidence>
<dbReference type="GO" id="GO:0006357">
    <property type="term" value="P:regulation of transcription by RNA polymerase II"/>
    <property type="evidence" value="ECO:0007669"/>
    <property type="project" value="InterPro"/>
</dbReference>
<organism evidence="11 12">
    <name type="scientific">Komagataella pastoris</name>
    <name type="common">Yeast</name>
    <name type="synonym">Pichia pastoris</name>
    <dbReference type="NCBI Taxonomy" id="4922"/>
    <lineage>
        <taxon>Eukaryota</taxon>
        <taxon>Fungi</taxon>
        <taxon>Dikarya</taxon>
        <taxon>Ascomycota</taxon>
        <taxon>Saccharomycotina</taxon>
        <taxon>Pichiomycetes</taxon>
        <taxon>Pichiales</taxon>
        <taxon>Pichiaceae</taxon>
        <taxon>Komagataella</taxon>
    </lineage>
</organism>
<evidence type="ECO:0000313" key="11">
    <source>
        <dbReference type="EMBL" id="ANZ76030.1"/>
    </source>
</evidence>
<keyword evidence="4 9" id="KW-0805">Transcription regulation</keyword>
<dbReference type="InterPro" id="IPR013947">
    <property type="entry name" value="Mediator_Med14"/>
</dbReference>
<dbReference type="Proteomes" id="UP000094565">
    <property type="component" value="Chromosome 2"/>
</dbReference>
<dbReference type="GO" id="GO:0016592">
    <property type="term" value="C:mediator complex"/>
    <property type="evidence" value="ECO:0007669"/>
    <property type="project" value="UniProtKB-UniRule"/>
</dbReference>
<evidence type="ECO:0000256" key="9">
    <source>
        <dbReference type="RuleBase" id="RU365082"/>
    </source>
</evidence>
<evidence type="ECO:0000259" key="10">
    <source>
        <dbReference type="Pfam" id="PF08638"/>
    </source>
</evidence>
<keyword evidence="7 9" id="KW-0539">Nucleus</keyword>
<protein>
    <recommendedName>
        <fullName evidence="3 9">Mediator of RNA polymerase II transcription subunit 14</fullName>
    </recommendedName>
    <alternativeName>
        <fullName evidence="8 9">Mediator complex subunit 14</fullName>
    </alternativeName>
</protein>
<dbReference type="EMBL" id="CP014585">
    <property type="protein sequence ID" value="ANZ76030.1"/>
    <property type="molecule type" value="Genomic_DNA"/>
</dbReference>
<evidence type="ECO:0000256" key="8">
    <source>
        <dbReference type="ARBA" id="ARBA00032007"/>
    </source>
</evidence>
<evidence type="ECO:0000256" key="1">
    <source>
        <dbReference type="ARBA" id="ARBA00004123"/>
    </source>
</evidence>
<comment type="subcellular location">
    <subcellularLocation>
        <location evidence="1 9">Nucleus</location>
    </subcellularLocation>
</comment>
<evidence type="ECO:0000256" key="7">
    <source>
        <dbReference type="ARBA" id="ARBA00023242"/>
    </source>
</evidence>
<evidence type="ECO:0000256" key="6">
    <source>
        <dbReference type="ARBA" id="ARBA00023163"/>
    </source>
</evidence>
<dbReference type="GO" id="GO:0070847">
    <property type="term" value="C:core mediator complex"/>
    <property type="evidence" value="ECO:0007669"/>
    <property type="project" value="TreeGrafter"/>
</dbReference>
<dbReference type="PANTHER" id="PTHR12809">
    <property type="entry name" value="MEDIATOR COMPLEX SUBUNIT"/>
    <property type="match status" value="1"/>
</dbReference>
<comment type="similarity">
    <text evidence="2 9">Belongs to the Mediator complex subunit 14 family.</text>
</comment>
<dbReference type="InterPro" id="IPR055122">
    <property type="entry name" value="Med14_N"/>
</dbReference>
<dbReference type="Pfam" id="PF08638">
    <property type="entry name" value="Med14"/>
    <property type="match status" value="1"/>
</dbReference>
<name>A0A1B2JDB1_PICPA</name>
<dbReference type="AlphaFoldDB" id="A0A1B2JDB1"/>
<dbReference type="PANTHER" id="PTHR12809:SF2">
    <property type="entry name" value="MEDIATOR OF RNA POLYMERASE II TRANSCRIPTION SUBUNIT 14"/>
    <property type="match status" value="1"/>
</dbReference>
<feature type="domain" description="Mediator complex subunit MED14 N-terminal" evidence="10">
    <location>
        <begin position="10"/>
        <end position="196"/>
    </location>
</feature>